<keyword evidence="3" id="KW-1185">Reference proteome</keyword>
<dbReference type="Pfam" id="PF14275">
    <property type="entry name" value="DUF4362"/>
    <property type="match status" value="1"/>
</dbReference>
<dbReference type="AlphaFoldDB" id="A0A5C4SZW1"/>
<dbReference type="EMBL" id="VDCQ01000061">
    <property type="protein sequence ID" value="TNJ62342.1"/>
    <property type="molecule type" value="Genomic_DNA"/>
</dbReference>
<evidence type="ECO:0000256" key="1">
    <source>
        <dbReference type="SAM" id="SignalP"/>
    </source>
</evidence>
<accession>A0A5C4SZW1</accession>
<dbReference type="InterPro" id="IPR025372">
    <property type="entry name" value="DUF4362"/>
</dbReference>
<sequence>MSGTVARVMACLLVLAVLTACNNYTLQEAKKNGDLIEGTPDGPLNMEKITQFIKDADQSKDSKLRITSYTKEGDAIISDLHFDGKSIHYSYDDSRDKFGGKTKGKSETTCVKMDKRDAARGNAKGTQYVLTGCMEAIGMPNEADRQEVVVLFVYD</sequence>
<dbReference type="OrthoDB" id="1912370at2"/>
<feature type="signal peptide" evidence="1">
    <location>
        <begin position="1"/>
        <end position="19"/>
    </location>
</feature>
<protein>
    <submittedName>
        <fullName evidence="2">DUF4362 domain-containing protein</fullName>
    </submittedName>
</protein>
<keyword evidence="1" id="KW-0732">Signal</keyword>
<comment type="caution">
    <text evidence="2">The sequence shown here is derived from an EMBL/GenBank/DDBJ whole genome shotgun (WGS) entry which is preliminary data.</text>
</comment>
<dbReference type="Proteomes" id="UP000307943">
    <property type="component" value="Unassembled WGS sequence"/>
</dbReference>
<name>A0A5C4SZW1_9BACL</name>
<evidence type="ECO:0000313" key="2">
    <source>
        <dbReference type="EMBL" id="TNJ62342.1"/>
    </source>
</evidence>
<dbReference type="PROSITE" id="PS51257">
    <property type="entry name" value="PROKAR_LIPOPROTEIN"/>
    <property type="match status" value="1"/>
</dbReference>
<proteinExistence type="predicted"/>
<gene>
    <name evidence="2" type="ORF">FE784_31125</name>
</gene>
<feature type="chain" id="PRO_5039400374" evidence="1">
    <location>
        <begin position="20"/>
        <end position="155"/>
    </location>
</feature>
<evidence type="ECO:0000313" key="3">
    <source>
        <dbReference type="Proteomes" id="UP000307943"/>
    </source>
</evidence>
<reference evidence="2 3" key="1">
    <citation type="submission" date="2019-05" db="EMBL/GenBank/DDBJ databases">
        <title>We sequenced the genome of Paenibacillus hemerocallicola KCTC 33185 for further insight into its adaptation and study the phylogeny of Paenibacillus.</title>
        <authorList>
            <person name="Narsing Rao M.P."/>
        </authorList>
    </citation>
    <scope>NUCLEOTIDE SEQUENCE [LARGE SCALE GENOMIC DNA]</scope>
    <source>
        <strain evidence="2 3">KCTC 33185</strain>
    </source>
</reference>
<organism evidence="2 3">
    <name type="scientific">Paenibacillus hemerocallicola</name>
    <dbReference type="NCBI Taxonomy" id="1172614"/>
    <lineage>
        <taxon>Bacteria</taxon>
        <taxon>Bacillati</taxon>
        <taxon>Bacillota</taxon>
        <taxon>Bacilli</taxon>
        <taxon>Bacillales</taxon>
        <taxon>Paenibacillaceae</taxon>
        <taxon>Paenibacillus</taxon>
    </lineage>
</organism>
<dbReference type="RefSeq" id="WP_139606171.1">
    <property type="nucleotide sequence ID" value="NZ_VDCQ01000061.1"/>
</dbReference>